<evidence type="ECO:0000313" key="2">
    <source>
        <dbReference type="EMBL" id="KAI9244005.1"/>
    </source>
</evidence>
<accession>A0AAD5JKZ7</accession>
<name>A0AAD5JKZ7_9FUNG</name>
<feature type="compositionally biased region" description="Polar residues" evidence="1">
    <location>
        <begin position="444"/>
        <end position="453"/>
    </location>
</feature>
<proteinExistence type="predicted"/>
<feature type="compositionally biased region" description="Polar residues" evidence="1">
    <location>
        <begin position="466"/>
        <end position="475"/>
    </location>
</feature>
<evidence type="ECO:0000313" key="3">
    <source>
        <dbReference type="Proteomes" id="UP001209540"/>
    </source>
</evidence>
<reference evidence="2" key="1">
    <citation type="journal article" date="2022" name="IScience">
        <title>Evolution of zygomycete secretomes and the origins of terrestrial fungal ecologies.</title>
        <authorList>
            <person name="Chang Y."/>
            <person name="Wang Y."/>
            <person name="Mondo S."/>
            <person name="Ahrendt S."/>
            <person name="Andreopoulos W."/>
            <person name="Barry K."/>
            <person name="Beard J."/>
            <person name="Benny G.L."/>
            <person name="Blankenship S."/>
            <person name="Bonito G."/>
            <person name="Cuomo C."/>
            <person name="Desiro A."/>
            <person name="Gervers K.A."/>
            <person name="Hundley H."/>
            <person name="Kuo A."/>
            <person name="LaButti K."/>
            <person name="Lang B.F."/>
            <person name="Lipzen A."/>
            <person name="O'Donnell K."/>
            <person name="Pangilinan J."/>
            <person name="Reynolds N."/>
            <person name="Sandor L."/>
            <person name="Smith M.E."/>
            <person name="Tsang A."/>
            <person name="Grigoriev I.V."/>
            <person name="Stajich J.E."/>
            <person name="Spatafora J.W."/>
        </authorList>
    </citation>
    <scope>NUCLEOTIDE SEQUENCE</scope>
    <source>
        <strain evidence="2">RSA 2281</strain>
    </source>
</reference>
<dbReference type="AlphaFoldDB" id="A0AAD5JKZ7"/>
<sequence length="597" mass="67219">MRLLPATLGYSIIIVFRAIDGSMSETVCHTIFPNRKGKLDFSVVRNRSDWILDAYPFDEKYLPLIQTTLIQNTIEPSSNGQLVSTKLKEESSYVKETDNSKARSLVKAILNQFSREPPAQSRSQTTVEYDSPPSDIGSDDNNTSGSLQEVSPAIHVSDDSDEPIMEIDHQTGTSEDVIGNVSHESQDTVDSTKDIYHKAQQPTEMMNAETDANVIYQVEMNYNEKSMMNGHNSDIDDDNNSKEEKSMNDCEDEYQHDDLQESPEVTICSDYDMEHHIVKPIVSDTSVSSEDETYPSTTEKSKEASPDTSEADEVVQKIIRIPRVISAEEDEQKYEYIDDDQSSNVSMENEKQKANDLVFGNDFQSIAPPPPPSSSSSFVENTRLSFPFTPENLSAPTSLSSSYDQYQNQEENYMSDSPQSIPILSSTIITEESTNSNDPYPIFNTETATSVASPSPKMLKADEDTTSPSPLQLNNDDYHVHNTPSPYEYIPISPSDPPIQYQDEEEPEEGEIIESSSSPSPPYSNHVPSSPISSRGLFLQDQPQVNRERSVDQQLFIDVMLQELYYKCKLLMKDIQSIKKIEGRFNIFPNIYICFIR</sequence>
<protein>
    <submittedName>
        <fullName evidence="2">Uncharacterized protein</fullName>
    </submittedName>
</protein>
<feature type="compositionally biased region" description="Basic and acidic residues" evidence="1">
    <location>
        <begin position="239"/>
        <end position="248"/>
    </location>
</feature>
<dbReference type="Proteomes" id="UP001209540">
    <property type="component" value="Unassembled WGS sequence"/>
</dbReference>
<gene>
    <name evidence="2" type="ORF">BDA99DRAFT_312941</name>
</gene>
<feature type="region of interest" description="Disordered" evidence="1">
    <location>
        <begin position="280"/>
        <end position="312"/>
    </location>
</feature>
<feature type="region of interest" description="Disordered" evidence="1">
    <location>
        <begin position="113"/>
        <end position="147"/>
    </location>
</feature>
<feature type="compositionally biased region" description="Acidic residues" evidence="1">
    <location>
        <begin position="502"/>
        <end position="512"/>
    </location>
</feature>
<feature type="compositionally biased region" description="Polar residues" evidence="1">
    <location>
        <begin position="283"/>
        <end position="298"/>
    </location>
</feature>
<comment type="caution">
    <text evidence="2">The sequence shown here is derived from an EMBL/GenBank/DDBJ whole genome shotgun (WGS) entry which is preliminary data.</text>
</comment>
<reference evidence="2" key="2">
    <citation type="submission" date="2023-02" db="EMBL/GenBank/DDBJ databases">
        <authorList>
            <consortium name="DOE Joint Genome Institute"/>
            <person name="Mondo S.J."/>
            <person name="Chang Y."/>
            <person name="Wang Y."/>
            <person name="Ahrendt S."/>
            <person name="Andreopoulos W."/>
            <person name="Barry K."/>
            <person name="Beard J."/>
            <person name="Benny G.L."/>
            <person name="Blankenship S."/>
            <person name="Bonito G."/>
            <person name="Cuomo C."/>
            <person name="Desiro A."/>
            <person name="Gervers K.A."/>
            <person name="Hundley H."/>
            <person name="Kuo A."/>
            <person name="LaButti K."/>
            <person name="Lang B.F."/>
            <person name="Lipzen A."/>
            <person name="O'Donnell K."/>
            <person name="Pangilinan J."/>
            <person name="Reynolds N."/>
            <person name="Sandor L."/>
            <person name="Smith M.W."/>
            <person name="Tsang A."/>
            <person name="Grigoriev I.V."/>
            <person name="Stajich J.E."/>
            <person name="Spatafora J.W."/>
        </authorList>
    </citation>
    <scope>NUCLEOTIDE SEQUENCE</scope>
    <source>
        <strain evidence="2">RSA 2281</strain>
    </source>
</reference>
<organism evidence="2 3">
    <name type="scientific">Phascolomyces articulosus</name>
    <dbReference type="NCBI Taxonomy" id="60185"/>
    <lineage>
        <taxon>Eukaryota</taxon>
        <taxon>Fungi</taxon>
        <taxon>Fungi incertae sedis</taxon>
        <taxon>Mucoromycota</taxon>
        <taxon>Mucoromycotina</taxon>
        <taxon>Mucoromycetes</taxon>
        <taxon>Mucorales</taxon>
        <taxon>Lichtheimiaceae</taxon>
        <taxon>Phascolomyces</taxon>
    </lineage>
</organism>
<feature type="region of interest" description="Disordered" evidence="1">
    <location>
        <begin position="226"/>
        <end position="257"/>
    </location>
</feature>
<keyword evidence="3" id="KW-1185">Reference proteome</keyword>
<feature type="region of interest" description="Disordered" evidence="1">
    <location>
        <begin position="432"/>
        <end position="536"/>
    </location>
</feature>
<evidence type="ECO:0000256" key="1">
    <source>
        <dbReference type="SAM" id="MobiDB-lite"/>
    </source>
</evidence>
<feature type="compositionally biased region" description="Low complexity" evidence="1">
    <location>
        <begin position="484"/>
        <end position="501"/>
    </location>
</feature>
<feature type="compositionally biased region" description="Low complexity" evidence="1">
    <location>
        <begin position="513"/>
        <end position="531"/>
    </location>
</feature>
<dbReference type="EMBL" id="JAIXMP010000064">
    <property type="protein sequence ID" value="KAI9244005.1"/>
    <property type="molecule type" value="Genomic_DNA"/>
</dbReference>